<dbReference type="OrthoDB" id="2441839at2759"/>
<comment type="caution">
    <text evidence="2">The sequence shown here is derived from an EMBL/GenBank/DDBJ whole genome shotgun (WGS) entry which is preliminary data.</text>
</comment>
<evidence type="ECO:0000313" key="2">
    <source>
        <dbReference type="EMBL" id="CAG8788095.1"/>
    </source>
</evidence>
<name>A0A9N9P500_9GLOM</name>
<evidence type="ECO:0000313" key="3">
    <source>
        <dbReference type="Proteomes" id="UP000789405"/>
    </source>
</evidence>
<reference evidence="2" key="1">
    <citation type="submission" date="2021-06" db="EMBL/GenBank/DDBJ databases">
        <authorList>
            <person name="Kallberg Y."/>
            <person name="Tangrot J."/>
            <person name="Rosling A."/>
        </authorList>
    </citation>
    <scope>NUCLEOTIDE SEQUENCE</scope>
    <source>
        <strain evidence="2">MA453B</strain>
    </source>
</reference>
<feature type="domain" description="DDE-1" evidence="1">
    <location>
        <begin position="31"/>
        <end position="116"/>
    </location>
</feature>
<dbReference type="EMBL" id="CAJVPY010025345">
    <property type="protein sequence ID" value="CAG8788095.1"/>
    <property type="molecule type" value="Genomic_DNA"/>
</dbReference>
<sequence length="120" mass="13687">MDETPVNFDMVGALMLDNRGVRVPKGCYSPEVVVKMHENEWIDEELMVDWLELVWKQRPGGQKRSLLVFDSFEGHLTISVKNKCYKINTVLGVIPSGLTSIVQPLDVSINKSFKDQLHEK</sequence>
<dbReference type="GO" id="GO:0003676">
    <property type="term" value="F:nucleic acid binding"/>
    <property type="evidence" value="ECO:0007669"/>
    <property type="project" value="InterPro"/>
</dbReference>
<dbReference type="InterPro" id="IPR004875">
    <property type="entry name" value="DDE_SF_endonuclease_dom"/>
</dbReference>
<accession>A0A9N9P500</accession>
<evidence type="ECO:0000259" key="1">
    <source>
        <dbReference type="Pfam" id="PF03184"/>
    </source>
</evidence>
<proteinExistence type="predicted"/>
<keyword evidence="3" id="KW-1185">Reference proteome</keyword>
<protein>
    <submittedName>
        <fullName evidence="2">268_t:CDS:1</fullName>
    </submittedName>
</protein>
<dbReference type="AlphaFoldDB" id="A0A9N9P500"/>
<dbReference type="Pfam" id="PF03184">
    <property type="entry name" value="DDE_1"/>
    <property type="match status" value="1"/>
</dbReference>
<dbReference type="Proteomes" id="UP000789405">
    <property type="component" value="Unassembled WGS sequence"/>
</dbReference>
<gene>
    <name evidence="2" type="ORF">DERYTH_LOCUS20831</name>
</gene>
<organism evidence="2 3">
    <name type="scientific">Dentiscutata erythropus</name>
    <dbReference type="NCBI Taxonomy" id="1348616"/>
    <lineage>
        <taxon>Eukaryota</taxon>
        <taxon>Fungi</taxon>
        <taxon>Fungi incertae sedis</taxon>
        <taxon>Mucoromycota</taxon>
        <taxon>Glomeromycotina</taxon>
        <taxon>Glomeromycetes</taxon>
        <taxon>Diversisporales</taxon>
        <taxon>Gigasporaceae</taxon>
        <taxon>Dentiscutata</taxon>
    </lineage>
</organism>